<evidence type="ECO:0000256" key="2">
    <source>
        <dbReference type="ARBA" id="ARBA00023002"/>
    </source>
</evidence>
<evidence type="ECO:0000313" key="5">
    <source>
        <dbReference type="EMBL" id="MBL1095581.1"/>
    </source>
</evidence>
<dbReference type="Gene3D" id="3.90.1170.50">
    <property type="entry name" value="Aldehyde oxidase/xanthine dehydrogenase, a/b hammerhead"/>
    <property type="match status" value="1"/>
</dbReference>
<feature type="region of interest" description="Disordered" evidence="3">
    <location>
        <begin position="701"/>
        <end position="721"/>
    </location>
</feature>
<sequence length="721" mass="76835">MTTIERTVGAPMTRVDGLDKVTGAARYAYEFPIGDVSYVWPVQATIARGRVTGVDAAAALSRPGVVAVLDSGNAPRLNAEAEVSADLFVLQSPEVAYHGQIVAAVVATSLEAACEGAAAVRVSYEQEPHDVVLRADDEAAEIPETVTDGTPGFVERGDTDAAWAAAPVRVDHVYTTPVEHVSPMEPHSTIATWDEDRLTLYNSDQGPFMSAQLLTGLFGLEDGAVEVVAEHIGGGFGSKGIPRSPAVLAALAARAAGRPVKIALTRQQMFALIPYRAPTIQRVRLGAERDGRLTVIEHESVQQRARLVPFADQTVSSSRMMYAAPSARTTVKTAPLDVMTPAWFRAPGHTPGMFALESAMDELAEELGMDPIELRIRNEPEVDPGTGKPFSSRSLVACLRQGAARFGWERRDPAPGIRREGSWLVGTGVAASHHPDYTFPSSALARAEEDGTFLVRIGAADLGTGARTAMTQVAADALGIPLSRLRLEIGRASLGMAPFAGGSLGTASWGWAVDKACRALVKELDAYGGVVPDGGLEVRADTTEDLGNRPEMSRHTFGAQFAQVRVDRDTGEIRVDRMLGMFAAGRIINPHTARSQFLGAMTMGLSMALLEIGEVDPVFGDFANHDFAGYHIAAHADVPKLDVAWLEERDNSPNPIGAKGIGELGIVGAAAAIANAFHHATGHRVRDLPIRLERSREALRAARAEDDMRRPAGGEQRGRVG</sequence>
<protein>
    <submittedName>
        <fullName evidence="5">Xanthine dehydrogenase family protein molybdopterin-binding subunit</fullName>
    </submittedName>
</protein>
<dbReference type="InterPro" id="IPR036856">
    <property type="entry name" value="Ald_Oxase/Xan_DH_a/b_sf"/>
</dbReference>
<evidence type="ECO:0000256" key="1">
    <source>
        <dbReference type="ARBA" id="ARBA00022505"/>
    </source>
</evidence>
<reference evidence="5 6" key="1">
    <citation type="submission" date="2021-01" db="EMBL/GenBank/DDBJ databases">
        <title>WGS of actinomycetes isolated from Thailand.</title>
        <authorList>
            <person name="Thawai C."/>
        </authorList>
    </citation>
    <scope>NUCLEOTIDE SEQUENCE [LARGE SCALE GENOMIC DNA]</scope>
    <source>
        <strain evidence="5 6">CA1R205</strain>
    </source>
</reference>
<evidence type="ECO:0000313" key="6">
    <source>
        <dbReference type="Proteomes" id="UP000634229"/>
    </source>
</evidence>
<dbReference type="EMBL" id="JAERRF010000002">
    <property type="protein sequence ID" value="MBL1095581.1"/>
    <property type="molecule type" value="Genomic_DNA"/>
</dbReference>
<keyword evidence="2" id="KW-0560">Oxidoreductase</keyword>
<name>A0ABS1N682_9ACTN</name>
<dbReference type="PANTHER" id="PTHR11908:SF132">
    <property type="entry name" value="ALDEHYDE OXIDASE 1-RELATED"/>
    <property type="match status" value="1"/>
</dbReference>
<comment type="caution">
    <text evidence="5">The sequence shown here is derived from an EMBL/GenBank/DDBJ whole genome shotgun (WGS) entry which is preliminary data.</text>
</comment>
<dbReference type="InterPro" id="IPR016208">
    <property type="entry name" value="Ald_Oxase/xanthine_DH-like"/>
</dbReference>
<dbReference type="PANTHER" id="PTHR11908">
    <property type="entry name" value="XANTHINE DEHYDROGENASE"/>
    <property type="match status" value="1"/>
</dbReference>
<organism evidence="5 6">
    <name type="scientific">Streptomyces coffeae</name>
    <dbReference type="NCBI Taxonomy" id="621382"/>
    <lineage>
        <taxon>Bacteria</taxon>
        <taxon>Bacillati</taxon>
        <taxon>Actinomycetota</taxon>
        <taxon>Actinomycetes</taxon>
        <taxon>Kitasatosporales</taxon>
        <taxon>Streptomycetaceae</taxon>
        <taxon>Streptomyces</taxon>
    </lineage>
</organism>
<feature type="domain" description="Aldehyde oxidase/xanthine dehydrogenase a/b hammerhead" evidence="4">
    <location>
        <begin position="22"/>
        <end position="128"/>
    </location>
</feature>
<dbReference type="Pfam" id="PF01315">
    <property type="entry name" value="Ald_Xan_dh_C"/>
    <property type="match status" value="1"/>
</dbReference>
<dbReference type="Gene3D" id="3.30.365.10">
    <property type="entry name" value="Aldehyde oxidase/xanthine dehydrogenase, molybdopterin binding domain"/>
    <property type="match status" value="4"/>
</dbReference>
<dbReference type="SMART" id="SM01008">
    <property type="entry name" value="Ald_Xan_dh_C"/>
    <property type="match status" value="1"/>
</dbReference>
<dbReference type="SUPFAM" id="SSF56003">
    <property type="entry name" value="Molybdenum cofactor-binding domain"/>
    <property type="match status" value="1"/>
</dbReference>
<evidence type="ECO:0000259" key="4">
    <source>
        <dbReference type="SMART" id="SM01008"/>
    </source>
</evidence>
<dbReference type="RefSeq" id="WP_201871026.1">
    <property type="nucleotide sequence ID" value="NZ_JAERRF010000002.1"/>
</dbReference>
<proteinExistence type="predicted"/>
<dbReference type="Pfam" id="PF02738">
    <property type="entry name" value="MoCoBD_1"/>
    <property type="match status" value="1"/>
</dbReference>
<accession>A0ABS1N682</accession>
<keyword evidence="1" id="KW-0500">Molybdenum</keyword>
<evidence type="ECO:0000256" key="3">
    <source>
        <dbReference type="SAM" id="MobiDB-lite"/>
    </source>
</evidence>
<dbReference type="InterPro" id="IPR046867">
    <property type="entry name" value="AldOxase/xan_DH_MoCoBD2"/>
</dbReference>
<dbReference type="InterPro" id="IPR008274">
    <property type="entry name" value="AldOxase/xan_DH_MoCoBD1"/>
</dbReference>
<dbReference type="SUPFAM" id="SSF54665">
    <property type="entry name" value="CO dehydrogenase molybdoprotein N-domain-like"/>
    <property type="match status" value="1"/>
</dbReference>
<dbReference type="InterPro" id="IPR037165">
    <property type="entry name" value="AldOxase/xan_DH_Mopterin-bd_sf"/>
</dbReference>
<keyword evidence="6" id="KW-1185">Reference proteome</keyword>
<dbReference type="Pfam" id="PF20256">
    <property type="entry name" value="MoCoBD_2"/>
    <property type="match status" value="2"/>
</dbReference>
<gene>
    <name evidence="5" type="ORF">JK363_02585</name>
</gene>
<dbReference type="InterPro" id="IPR000674">
    <property type="entry name" value="Ald_Oxase/Xan_DH_a/b"/>
</dbReference>
<dbReference type="Proteomes" id="UP000634229">
    <property type="component" value="Unassembled WGS sequence"/>
</dbReference>